<sequence length="159" mass="18019">MRAEIVGQSKASIGVGTANAMTVPMARTRHIHSFLPPIPCAIANAFVFGTVPINCLSLGRRSANFTPRGYFLDEQRKRERKERAKERATDWDLMEVINQPTDWDLMEVINQPTDWDLMEVINQPTDWDLMEVINQPTDWDLLVVISGCVGCRTPGYPDE</sequence>
<keyword evidence="2" id="KW-1185">Reference proteome</keyword>
<dbReference type="AlphaFoldDB" id="A0ABD2LFS5"/>
<accession>A0ABD2LFS5</accession>
<dbReference type="Proteomes" id="UP001620626">
    <property type="component" value="Unassembled WGS sequence"/>
</dbReference>
<gene>
    <name evidence="1" type="ORF">niasHT_016031</name>
</gene>
<evidence type="ECO:0000313" key="2">
    <source>
        <dbReference type="Proteomes" id="UP001620626"/>
    </source>
</evidence>
<reference evidence="1 2" key="1">
    <citation type="submission" date="2024-10" db="EMBL/GenBank/DDBJ databases">
        <authorList>
            <person name="Kim D."/>
        </authorList>
    </citation>
    <scope>NUCLEOTIDE SEQUENCE [LARGE SCALE GENOMIC DNA]</scope>
    <source>
        <strain evidence="1">BH-2024</strain>
    </source>
</reference>
<dbReference type="EMBL" id="JBICBT010000437">
    <property type="protein sequence ID" value="KAL3113742.1"/>
    <property type="molecule type" value="Genomic_DNA"/>
</dbReference>
<organism evidence="1 2">
    <name type="scientific">Heterodera trifolii</name>
    <dbReference type="NCBI Taxonomy" id="157864"/>
    <lineage>
        <taxon>Eukaryota</taxon>
        <taxon>Metazoa</taxon>
        <taxon>Ecdysozoa</taxon>
        <taxon>Nematoda</taxon>
        <taxon>Chromadorea</taxon>
        <taxon>Rhabditida</taxon>
        <taxon>Tylenchina</taxon>
        <taxon>Tylenchomorpha</taxon>
        <taxon>Tylenchoidea</taxon>
        <taxon>Heteroderidae</taxon>
        <taxon>Heteroderinae</taxon>
        <taxon>Heterodera</taxon>
    </lineage>
</organism>
<name>A0ABD2LFS5_9BILA</name>
<comment type="caution">
    <text evidence="1">The sequence shown here is derived from an EMBL/GenBank/DDBJ whole genome shotgun (WGS) entry which is preliminary data.</text>
</comment>
<protein>
    <submittedName>
        <fullName evidence="1">Uncharacterized protein</fullName>
    </submittedName>
</protein>
<evidence type="ECO:0000313" key="1">
    <source>
        <dbReference type="EMBL" id="KAL3113742.1"/>
    </source>
</evidence>
<proteinExistence type="predicted"/>